<name>A0AAE0ZXU7_9GAST</name>
<evidence type="ECO:0000313" key="6">
    <source>
        <dbReference type="EMBL" id="KAK3777545.1"/>
    </source>
</evidence>
<feature type="domain" description="Integrator complex subunit 1 RPB2-binding" evidence="2">
    <location>
        <begin position="307"/>
        <end position="461"/>
    </location>
</feature>
<evidence type="ECO:0000313" key="7">
    <source>
        <dbReference type="Proteomes" id="UP001283361"/>
    </source>
</evidence>
<dbReference type="Proteomes" id="UP001283361">
    <property type="component" value="Unassembled WGS sequence"/>
</dbReference>
<dbReference type="PANTHER" id="PTHR21224:SF1">
    <property type="entry name" value="INTEGRATOR COMPLEX SUBUNIT 1"/>
    <property type="match status" value="1"/>
</dbReference>
<feature type="region of interest" description="Disordered" evidence="1">
    <location>
        <begin position="1"/>
        <end position="61"/>
    </location>
</feature>
<dbReference type="InterPro" id="IPR022145">
    <property type="entry name" value="INTS1_RPB2-bd"/>
</dbReference>
<dbReference type="Pfam" id="PF22929">
    <property type="entry name" value="INTS1_INTS2-bd"/>
    <property type="match status" value="1"/>
</dbReference>
<feature type="domain" description="Integrator complex subunit 1 R4" evidence="4">
    <location>
        <begin position="2026"/>
        <end position="2118"/>
    </location>
</feature>
<organism evidence="6 7">
    <name type="scientific">Elysia crispata</name>
    <name type="common">lettuce slug</name>
    <dbReference type="NCBI Taxonomy" id="231223"/>
    <lineage>
        <taxon>Eukaryota</taxon>
        <taxon>Metazoa</taxon>
        <taxon>Spiralia</taxon>
        <taxon>Lophotrochozoa</taxon>
        <taxon>Mollusca</taxon>
        <taxon>Gastropoda</taxon>
        <taxon>Heterobranchia</taxon>
        <taxon>Euthyneura</taxon>
        <taxon>Panpulmonata</taxon>
        <taxon>Sacoglossa</taxon>
        <taxon>Placobranchoidea</taxon>
        <taxon>Plakobranchidae</taxon>
        <taxon>Elysia</taxon>
    </lineage>
</organism>
<comment type="caution">
    <text evidence="6">The sequence shown here is derived from an EMBL/GenBank/DDBJ whole genome shotgun (WGS) entry which is preliminary data.</text>
</comment>
<protein>
    <recommendedName>
        <fullName evidence="8">Integrator complex subunit 1</fullName>
    </recommendedName>
</protein>
<sequence>MERQKSILGRKKGRGPAAAPGDFIALGKQSKPSESDVKRPGSPPGRKKDSPGSVLSSASAAKKPRIGGSLFGSLEKSHGDGAGTSFSGAGLRLHEDIAITVDPTEFLHTVLSAEDDQNEEKVEALLCGAAKSLRSTRAKPDSVLYLSLMHLTRARPNLYSSDIVIEAFCSLLKRDIALTFKAKGNPLVSVLSCNLLMIAFADEENWPDSFVKVFVEDSLGERVWVDRDDCRAFVDNIITAFGTKRSPKHLLMATAEAVRVDTPGSSSPIPMVTDDDDNSKMSDGGDGDRGGSGSVFIFPRYPFQQNVIETYILDTTRDILNRRQSMDSSSRNLIRLMTSTCGYSEIRNMASQRIDMWLQNPKLTRVSQDLLLAVCTNCDKHDQSDLEVIAHLTKMRMKTKPLINHFLNCMRELLSQHPENLRMILNHTVYNELSTSRNPNNMPLLTVVFSHSPDQAAKILAEIFQDLLVNKDDYLKALRILLREIVRCTRLDMNFSTFCLGLMQERTEAKFAEMEPVLEERYVMSIADLISMDILLSIAPSIREAAAGFMQGDPKNLELIHVFKRQVAVIQRDSVWWLHMVVPKMVELKLDAYLHCLKKVLFLESAEHYYSKDNWPPESERGLMLKLASESPVMEDTLTRLLVIGLLPDLPLSAPEAVELVDQLVCRAAALSQDLGMVEVLQMEQLGFIDTLLKLCVYKHPDSIQLPVGYTPPNLAITGLMWKAWLTLLVITAYNPSVYGETAWQKFPGLQSLMEMVMTNNYTFPPPTSVTDDKMAEEMRARERQIRQQEIQLILEFETHLAAATSKMTITESTSLLIGQLNHNDPHGPARFPPPEVIEQLKSMNSSLKLGQMLCRSRSPDFLLHIINRQGTSKSMPWLAELVESSEGSLDVLPVQCLCEFLLHEPSDLANDVDVEDIFGADRSKRKQKNKKHQQLLSRLQELVHSTSTDSGTMKEVLDYFLQRLSSTQAATRQQAVKGLSLVVAPISSSGGIDGDESVDADVKTPDTEEWLLQHVTSLPLFLGIIEALCSALLQACQVETDPDRVRSYVMFLAQYGLDTSQPSLNELVQVMAQLLVERASVANHILPDISTLPQKKTTSEQAAQEAFAKIFVAFMRIARSEGGDDTFSWSNTQDQIRLQWESGQSATMHVLVVRAMIILLCYGRPSDDKSKGSSQYFDELFNMWVQENNRMPYSYLVDTSEEALLLPDWLKLRMLRSTDKRIVDAALLEVEPTQLVTLIQWFGIPVSSMSSLLVALDQAVADDATLMTQVVSDAGYMANLIDIQHQRGATGGQRFYRLLKENKEEEEKTTTDDSETEMEAASEDTWSAKGTGDVILPNSVDKMARLLDQIFTISSGSDKAAANLFQSALQAVSADKAKAAVVVKAFDNLLSSSKREAFAEKVYAATCRSCPILKILIAKQSDLHPEITQMVEKLHSLGSGQRSMLTSVVTQFLLTRVKQSKQTKQMSLSSSASVTTKQVEALVNKTSSAKKGLDSDGFLQGLKKLKDPESMELAVKRMMDGLLAQGRTKEGTKLACQALAQSGSGMHEGAATLFIDWMSLLDPEIVHSNPELEQKLLFARNVKEKNVGGSSEGMGRTRTSVSSQAHLLALLTHQASWSTLVQCVCRLLQPSNTHQLDPSAVLDFLWACGHIPKIWQGREKSTQKVEYKEDVLQLTAPQLIVVVDLIIEEMLLSAQNGSEEDNVDKELRVVASERLDLLLHCVCEDIERVITLVDHLQGVYNNVTGLKRQCVANVAASLYLQFPYIQAWLDHDSSLLSQVMASSTVQSQMDVISHRLITGLSMIGHGSKAQGRMSDANLSCRKMAAHHPDIFLRQLSLLGSVLSGQTQFTIGQMRHTGRLQLFNHALGLIELLQPHVFDRQHNSSFTTVLDSFFSLLKTHGEEKALGAQVHKLVLILQNFLTCDSYSALPVLQKQLPLLSNLSLVYPDMLEIKALITNVTLPRQGSESTGKQVLSTSGPSGSRKAGISIAGGSQRQAVTSELLSPGPSFSTAQLAQFRRRFSSCFSEELSLAIRDLDEMSKRKIEILVHFEDELKSLMMIPNDTCRNSAFNLAIRLLQHNPKKAENFVTTFLDCLGSDDQDVVTSALKNLADFTALCQEEATVLLQKAFTVGIKQSMDSTIYISEALHTLNLQSTVS</sequence>
<evidence type="ECO:0000259" key="3">
    <source>
        <dbReference type="Pfam" id="PF22927"/>
    </source>
</evidence>
<dbReference type="InterPro" id="IPR016024">
    <property type="entry name" value="ARM-type_fold"/>
</dbReference>
<evidence type="ECO:0000256" key="1">
    <source>
        <dbReference type="SAM" id="MobiDB-lite"/>
    </source>
</evidence>
<dbReference type="SUPFAM" id="SSF48371">
    <property type="entry name" value="ARM repeat"/>
    <property type="match status" value="1"/>
</dbReference>
<feature type="domain" description="Integrator complex subunit 1 INTS2-binding" evidence="5">
    <location>
        <begin position="956"/>
        <end position="1296"/>
    </location>
</feature>
<feature type="compositionally biased region" description="Polar residues" evidence="1">
    <location>
        <begin position="1964"/>
        <end position="1980"/>
    </location>
</feature>
<proteinExistence type="predicted"/>
<dbReference type="Pfam" id="PF22927">
    <property type="entry name" value="INT1_R3"/>
    <property type="match status" value="1"/>
</dbReference>
<evidence type="ECO:0000259" key="5">
    <source>
        <dbReference type="Pfam" id="PF22929"/>
    </source>
</evidence>
<feature type="region of interest" description="Disordered" evidence="1">
    <location>
        <begin position="1304"/>
        <end position="1325"/>
    </location>
</feature>
<feature type="region of interest" description="Disordered" evidence="1">
    <location>
        <begin position="261"/>
        <end position="288"/>
    </location>
</feature>
<feature type="compositionally biased region" description="Acidic residues" evidence="1">
    <location>
        <begin position="1313"/>
        <end position="1323"/>
    </location>
</feature>
<keyword evidence="7" id="KW-1185">Reference proteome</keyword>
<dbReference type="InterPro" id="IPR053964">
    <property type="entry name" value="INT1_R3"/>
</dbReference>
<accession>A0AAE0ZXU7</accession>
<dbReference type="InterPro" id="IPR038902">
    <property type="entry name" value="INTS1"/>
</dbReference>
<evidence type="ECO:0000259" key="4">
    <source>
        <dbReference type="Pfam" id="PF22928"/>
    </source>
</evidence>
<dbReference type="PANTHER" id="PTHR21224">
    <property type="entry name" value="INTEGRATOR COMPLEX SUBUNIT 1"/>
    <property type="match status" value="1"/>
</dbReference>
<gene>
    <name evidence="6" type="ORF">RRG08_044834</name>
</gene>
<feature type="region of interest" description="Disordered" evidence="1">
    <location>
        <begin position="1964"/>
        <end position="1987"/>
    </location>
</feature>
<dbReference type="Pfam" id="PF12432">
    <property type="entry name" value="INTS1_RP2B-bd"/>
    <property type="match status" value="1"/>
</dbReference>
<dbReference type="InterPro" id="IPR053965">
    <property type="entry name" value="INTS1_R4"/>
</dbReference>
<evidence type="ECO:0008006" key="8">
    <source>
        <dbReference type="Google" id="ProtNLM"/>
    </source>
</evidence>
<reference evidence="6" key="1">
    <citation type="journal article" date="2023" name="G3 (Bethesda)">
        <title>A reference genome for the long-term kleptoplast-retaining sea slug Elysia crispata morphotype clarki.</title>
        <authorList>
            <person name="Eastman K.E."/>
            <person name="Pendleton A.L."/>
            <person name="Shaikh M.A."/>
            <person name="Suttiyut T."/>
            <person name="Ogas R."/>
            <person name="Tomko P."/>
            <person name="Gavelis G."/>
            <person name="Widhalm J.R."/>
            <person name="Wisecaver J.H."/>
        </authorList>
    </citation>
    <scope>NUCLEOTIDE SEQUENCE</scope>
    <source>
        <strain evidence="6">ECLA1</strain>
    </source>
</reference>
<feature type="domain" description="Integrator complex subunit 1 R3" evidence="3">
    <location>
        <begin position="1790"/>
        <end position="1948"/>
    </location>
</feature>
<dbReference type="GO" id="GO:0032039">
    <property type="term" value="C:integrator complex"/>
    <property type="evidence" value="ECO:0007669"/>
    <property type="project" value="InterPro"/>
</dbReference>
<dbReference type="GO" id="GO:0034474">
    <property type="term" value="P:U2 snRNA 3'-end processing"/>
    <property type="evidence" value="ECO:0007669"/>
    <property type="project" value="InterPro"/>
</dbReference>
<evidence type="ECO:0000259" key="2">
    <source>
        <dbReference type="Pfam" id="PF12432"/>
    </source>
</evidence>
<dbReference type="EMBL" id="JAWDGP010003068">
    <property type="protein sequence ID" value="KAK3777545.1"/>
    <property type="molecule type" value="Genomic_DNA"/>
</dbReference>
<dbReference type="Pfam" id="PF22928">
    <property type="entry name" value="INTS1_R4"/>
    <property type="match status" value="1"/>
</dbReference>
<dbReference type="InterPro" id="IPR053966">
    <property type="entry name" value="INTS1_INTS2-bd"/>
</dbReference>